<reference evidence="1 3" key="1">
    <citation type="submission" date="2008-03" db="EMBL/GenBank/DDBJ databases">
        <title>Annotation of Ixodes scapularis.</title>
        <authorList>
            <consortium name="Ixodes scapularis Genome Project Consortium"/>
            <person name="Caler E."/>
            <person name="Hannick L.I."/>
            <person name="Bidwell S."/>
            <person name="Joardar V."/>
            <person name="Thiagarajan M."/>
            <person name="Amedeo P."/>
            <person name="Galinsky K.J."/>
            <person name="Schobel S."/>
            <person name="Inman J."/>
            <person name="Hostetler J."/>
            <person name="Miller J."/>
            <person name="Hammond M."/>
            <person name="Megy K."/>
            <person name="Lawson D."/>
            <person name="Kodira C."/>
            <person name="Sutton G."/>
            <person name="Meyer J."/>
            <person name="Hill C.A."/>
            <person name="Birren B."/>
            <person name="Nene V."/>
            <person name="Collins F."/>
            <person name="Alarcon-Chaidez F."/>
            <person name="Wikel S."/>
            <person name="Strausberg R."/>
        </authorList>
    </citation>
    <scope>NUCLEOTIDE SEQUENCE [LARGE SCALE GENOMIC DNA]</scope>
    <source>
        <strain evidence="3">Wikel</strain>
        <strain evidence="1">Wikel colony</strain>
    </source>
</reference>
<dbReference type="VEuPathDB" id="VectorBase:ISCI001318"/>
<evidence type="ECO:0000313" key="1">
    <source>
        <dbReference type="EMBL" id="EEC01151.1"/>
    </source>
</evidence>
<name>B7P3H9_IXOSC</name>
<organism>
    <name type="scientific">Ixodes scapularis</name>
    <name type="common">Black-legged tick</name>
    <name type="synonym">Deer tick</name>
    <dbReference type="NCBI Taxonomy" id="6945"/>
    <lineage>
        <taxon>Eukaryota</taxon>
        <taxon>Metazoa</taxon>
        <taxon>Ecdysozoa</taxon>
        <taxon>Arthropoda</taxon>
        <taxon>Chelicerata</taxon>
        <taxon>Arachnida</taxon>
        <taxon>Acari</taxon>
        <taxon>Parasitiformes</taxon>
        <taxon>Ixodida</taxon>
        <taxon>Ixodoidea</taxon>
        <taxon>Ixodidae</taxon>
        <taxon>Ixodinae</taxon>
        <taxon>Ixodes</taxon>
    </lineage>
</organism>
<proteinExistence type="predicted"/>
<dbReference type="VEuPathDB" id="VectorBase:ISCW001318"/>
<dbReference type="SUPFAM" id="SSF52047">
    <property type="entry name" value="RNI-like"/>
    <property type="match status" value="1"/>
</dbReference>
<dbReference type="KEGG" id="isc:8024062"/>
<sequence length="229" mass="25996">MRHRRGHKLEEYAEYLYERCPGLSTVNKIHADLRYIKGIISGKRINHDLPCTEGAGKLCQIWGDLTLWNEFLWLVDAQLLEVTPGVLGVVCLHGEVSAPVYDNILRRHACMLLHWLVKEHRCVKVLELEGTVIPRSHHLFCDALRVSSGLRRLKLRRYYFEDTVSKAIVGAIGSLAMLEELDISKLNLSMDAVIDLASLLTDMKSLRSFSFCDISLVESTAQIFFESLG</sequence>
<dbReference type="Proteomes" id="UP000001555">
    <property type="component" value="Unassembled WGS sequence"/>
</dbReference>
<dbReference type="AlphaFoldDB" id="B7P3H9"/>
<dbReference type="Gene3D" id="3.80.10.10">
    <property type="entry name" value="Ribonuclease Inhibitor"/>
    <property type="match status" value="1"/>
</dbReference>
<dbReference type="EMBL" id="DS628877">
    <property type="protein sequence ID" value="EEC01151.1"/>
    <property type="molecule type" value="Genomic_DNA"/>
</dbReference>
<evidence type="ECO:0000313" key="3">
    <source>
        <dbReference type="Proteomes" id="UP000001555"/>
    </source>
</evidence>
<evidence type="ECO:0000313" key="2">
    <source>
        <dbReference type="EnsemblMetazoa" id="ISCW001318-PA"/>
    </source>
</evidence>
<dbReference type="VEuPathDB" id="VectorBase:ISCP_009068"/>
<dbReference type="EnsemblMetazoa" id="ISCW001318-RA">
    <property type="protein sequence ID" value="ISCW001318-PA"/>
    <property type="gene ID" value="ISCW001318"/>
</dbReference>
<dbReference type="InterPro" id="IPR032675">
    <property type="entry name" value="LRR_dom_sf"/>
</dbReference>
<dbReference type="EMBL" id="ABJB010456106">
    <property type="status" value="NOT_ANNOTATED_CDS"/>
    <property type="molecule type" value="Genomic_DNA"/>
</dbReference>
<dbReference type="OrthoDB" id="8436363at2759"/>
<gene>
    <name evidence="2" type="primary">8024062</name>
    <name evidence="1" type="ORF">IscW_ISCW001318</name>
</gene>
<reference evidence="2" key="2">
    <citation type="submission" date="2020-05" db="UniProtKB">
        <authorList>
            <consortium name="EnsemblMetazoa"/>
        </authorList>
    </citation>
    <scope>IDENTIFICATION</scope>
    <source>
        <strain evidence="2">wikel</strain>
    </source>
</reference>
<dbReference type="PaxDb" id="6945-B7P3H9"/>
<accession>B7P3H9</accession>
<dbReference type="HOGENOM" id="CLU_1210955_0_0_1"/>
<keyword evidence="3" id="KW-1185">Reference proteome</keyword>
<protein>
    <submittedName>
        <fullName evidence="1 2">Uncharacterized protein</fullName>
    </submittedName>
</protein>
<dbReference type="InParanoid" id="B7P3H9"/>